<proteinExistence type="predicted"/>
<sequence length="97" mass="10816">MKKISLSKPVKLGDIEVKELEIDLNSLTGMDVIEAENEIRAIGKVPLVHEMDKAYLAAIAARAIKPKQTIDFLLKLPLKDFTVITAQVQDFLLDIEV</sequence>
<reference evidence="1 2" key="1">
    <citation type="journal article" date="2011" name="J. Bacteriol.">
        <title>Draft genome sequence of Caloramator australicus strain RC3T, a thermoanaerobe from the Great Artesian Basin of Australia.</title>
        <authorList>
            <person name="Ogg C.D."/>
            <person name="Patel B.K.C."/>
        </authorList>
    </citation>
    <scope>NUCLEOTIDE SEQUENCE [LARGE SCALE GENOMIC DNA]</scope>
    <source>
        <strain evidence="1 2">RC3</strain>
    </source>
</reference>
<dbReference type="AlphaFoldDB" id="I7LIF1"/>
<comment type="caution">
    <text evidence="1">The sequence shown here is derived from an EMBL/GenBank/DDBJ whole genome shotgun (WGS) entry which is preliminary data.</text>
</comment>
<evidence type="ECO:0008006" key="3">
    <source>
        <dbReference type="Google" id="ProtNLM"/>
    </source>
</evidence>
<dbReference type="Proteomes" id="UP000007652">
    <property type="component" value="Unassembled WGS sequence"/>
</dbReference>
<gene>
    <name evidence="1" type="ORF">CAAU_0808</name>
</gene>
<dbReference type="EMBL" id="CAKP01000036">
    <property type="protein sequence ID" value="CCJ32892.1"/>
    <property type="molecule type" value="Genomic_DNA"/>
</dbReference>
<dbReference type="STRING" id="857293.CAAU_0808"/>
<name>I7LIF1_9CLOT</name>
<dbReference type="eggNOG" id="ENOG5033JGS">
    <property type="taxonomic scope" value="Bacteria"/>
</dbReference>
<protein>
    <recommendedName>
        <fullName evidence="3">Phage tail assembly protein</fullName>
    </recommendedName>
</protein>
<dbReference type="RefSeq" id="WP_008908168.1">
    <property type="nucleotide sequence ID" value="NZ_CAKP01000036.1"/>
</dbReference>
<keyword evidence="2" id="KW-1185">Reference proteome</keyword>
<organism evidence="1 2">
    <name type="scientific">Caloramator australicus RC3</name>
    <dbReference type="NCBI Taxonomy" id="857293"/>
    <lineage>
        <taxon>Bacteria</taxon>
        <taxon>Bacillati</taxon>
        <taxon>Bacillota</taxon>
        <taxon>Clostridia</taxon>
        <taxon>Eubacteriales</taxon>
        <taxon>Clostridiaceae</taxon>
        <taxon>Caloramator</taxon>
    </lineage>
</organism>
<evidence type="ECO:0000313" key="2">
    <source>
        <dbReference type="Proteomes" id="UP000007652"/>
    </source>
</evidence>
<accession>I7LIF1</accession>
<evidence type="ECO:0000313" key="1">
    <source>
        <dbReference type="EMBL" id="CCJ32892.1"/>
    </source>
</evidence>